<keyword evidence="5" id="KW-0067">ATP-binding</keyword>
<keyword evidence="1" id="KW-0808">Transferase</keyword>
<keyword evidence="7" id="KW-0546">Nucleotide metabolism</keyword>
<evidence type="ECO:0000256" key="11">
    <source>
        <dbReference type="ARBA" id="ARBA00048304"/>
    </source>
</evidence>
<evidence type="ECO:0000256" key="3">
    <source>
        <dbReference type="ARBA" id="ARBA00022723"/>
    </source>
</evidence>
<dbReference type="OrthoDB" id="661552at2"/>
<evidence type="ECO:0000256" key="2">
    <source>
        <dbReference type="ARBA" id="ARBA00022695"/>
    </source>
</evidence>
<dbReference type="Pfam" id="PF21654">
    <property type="entry name" value="DncV-like_NTFase"/>
    <property type="match status" value="1"/>
</dbReference>
<dbReference type="GO" id="GO:0005525">
    <property type="term" value="F:GTP binding"/>
    <property type="evidence" value="ECO:0007669"/>
    <property type="project" value="UniProtKB-KW"/>
</dbReference>
<dbReference type="GO" id="GO:0046872">
    <property type="term" value="F:metal ion binding"/>
    <property type="evidence" value="ECO:0007669"/>
    <property type="project" value="UniProtKB-KW"/>
</dbReference>
<name>A0A1S9P8X4_9SPHI</name>
<evidence type="ECO:0000256" key="9">
    <source>
        <dbReference type="ARBA" id="ARBA00023134"/>
    </source>
</evidence>
<dbReference type="RefSeq" id="WP_078350709.1">
    <property type="nucleotide sequence ID" value="NZ_MBTF01000036.1"/>
</dbReference>
<evidence type="ECO:0000256" key="8">
    <source>
        <dbReference type="ARBA" id="ARBA00023118"/>
    </source>
</evidence>
<comment type="caution">
    <text evidence="13">The sequence shown here is derived from an EMBL/GenBank/DDBJ whole genome shotgun (WGS) entry which is preliminary data.</text>
</comment>
<keyword evidence="8" id="KW-0051">Antiviral defense</keyword>
<dbReference type="GO" id="GO:0051607">
    <property type="term" value="P:defense response to virus"/>
    <property type="evidence" value="ECO:0007669"/>
    <property type="project" value="UniProtKB-KW"/>
</dbReference>
<evidence type="ECO:0000313" key="13">
    <source>
        <dbReference type="EMBL" id="OOQ57413.1"/>
    </source>
</evidence>
<evidence type="ECO:0000256" key="6">
    <source>
        <dbReference type="ARBA" id="ARBA00022842"/>
    </source>
</evidence>
<evidence type="ECO:0000256" key="4">
    <source>
        <dbReference type="ARBA" id="ARBA00022741"/>
    </source>
</evidence>
<proteinExistence type="predicted"/>
<evidence type="ECO:0000256" key="7">
    <source>
        <dbReference type="ARBA" id="ARBA00023080"/>
    </source>
</evidence>
<dbReference type="InterPro" id="IPR047805">
    <property type="entry name" value="GAMP_synthase"/>
</dbReference>
<evidence type="ECO:0000259" key="12">
    <source>
        <dbReference type="Pfam" id="PF21654"/>
    </source>
</evidence>
<keyword evidence="6" id="KW-0460">Magnesium</keyword>
<evidence type="ECO:0000256" key="5">
    <source>
        <dbReference type="ARBA" id="ARBA00022840"/>
    </source>
</evidence>
<comment type="catalytic activity">
    <reaction evidence="11">
        <text>GTP + ATP = 3',3'-cGAMP + 2 diphosphate</text>
        <dbReference type="Rhea" id="RHEA:35647"/>
        <dbReference type="ChEBI" id="CHEBI:30616"/>
        <dbReference type="ChEBI" id="CHEBI:33019"/>
        <dbReference type="ChEBI" id="CHEBI:37565"/>
        <dbReference type="ChEBI" id="CHEBI:71501"/>
    </reaction>
    <physiologicalReaction direction="left-to-right" evidence="11">
        <dbReference type="Rhea" id="RHEA:35648"/>
    </physiologicalReaction>
</comment>
<dbReference type="GO" id="GO:0140701">
    <property type="term" value="F:3',3'-cyclic GMP-AMP synthase activity"/>
    <property type="evidence" value="ECO:0007669"/>
    <property type="project" value="InterPro"/>
</dbReference>
<protein>
    <recommendedName>
        <fullName evidence="10">Cyclic GMP-AMP synthase</fullName>
    </recommendedName>
</protein>
<dbReference type="NCBIfam" id="NF041078">
    <property type="entry name" value="cGAS"/>
    <property type="match status" value="1"/>
</dbReference>
<dbReference type="STRING" id="1792845.BC343_15050"/>
<dbReference type="EMBL" id="MBTF01000036">
    <property type="protein sequence ID" value="OOQ57413.1"/>
    <property type="molecule type" value="Genomic_DNA"/>
</dbReference>
<dbReference type="Proteomes" id="UP000189739">
    <property type="component" value="Unassembled WGS sequence"/>
</dbReference>
<evidence type="ECO:0000313" key="14">
    <source>
        <dbReference type="Proteomes" id="UP000189739"/>
    </source>
</evidence>
<keyword evidence="4" id="KW-0547">Nucleotide-binding</keyword>
<sequence>MANCHDLFLGYHEDISIGSSKKNRMITSKEGLRKRIRKWFKDNHPDYEPKFFIQGSHKMKSGIRTKDDICDLDDGIYFFRKPDVTSTTLQNWVWDAVDGYTDTDPEHRKKCIRSIFAGDYEIDHPIYYKVEGEDYQIAVKSNGFEASDPKAMVEWFEGKKDKSGKLIRDVKYLKGWCDERRHRMPSGLAMTILAGNAKDKIVLNDRDDITLRDILKEIKKELDRDFKCIVPAKPNDDLFADYDETRKSNFLNALKDFINDADAALKEENQLTASKLWKKHLGSRFPEGKDEKQQSNRTANAVVAGAATSTPWACE</sequence>
<evidence type="ECO:0000256" key="1">
    <source>
        <dbReference type="ARBA" id="ARBA00022679"/>
    </source>
</evidence>
<dbReference type="AlphaFoldDB" id="A0A1S9P8X4"/>
<reference evidence="13 14" key="1">
    <citation type="submission" date="2016-07" db="EMBL/GenBank/DDBJ databases">
        <title>Genomic analysis of zinc-resistant bacterium Mucilaginibacter pedocola TBZ30.</title>
        <authorList>
            <person name="Huang J."/>
            <person name="Tang J."/>
        </authorList>
    </citation>
    <scope>NUCLEOTIDE SEQUENCE [LARGE SCALE GENOMIC DNA]</scope>
    <source>
        <strain evidence="13 14">TBZ30</strain>
    </source>
</reference>
<dbReference type="GO" id="GO:0005524">
    <property type="term" value="F:ATP binding"/>
    <property type="evidence" value="ECO:0007669"/>
    <property type="project" value="UniProtKB-KW"/>
</dbReference>
<dbReference type="GO" id="GO:0009117">
    <property type="term" value="P:nucleotide metabolic process"/>
    <property type="evidence" value="ECO:0007669"/>
    <property type="project" value="UniProtKB-KW"/>
</dbReference>
<dbReference type="InterPro" id="IPR048445">
    <property type="entry name" value="DncV-like_NTFase"/>
</dbReference>
<keyword evidence="14" id="KW-1185">Reference proteome</keyword>
<feature type="domain" description="Cyclic GMP-AMP synthase DncV-like nucleotidyltransferase" evidence="12">
    <location>
        <begin position="49"/>
        <end position="127"/>
    </location>
</feature>
<keyword evidence="3" id="KW-0479">Metal-binding</keyword>
<gene>
    <name evidence="13" type="ORF">BC343_15050</name>
</gene>
<organism evidence="13 14">
    <name type="scientific">Mucilaginibacter pedocola</name>
    <dbReference type="NCBI Taxonomy" id="1792845"/>
    <lineage>
        <taxon>Bacteria</taxon>
        <taxon>Pseudomonadati</taxon>
        <taxon>Bacteroidota</taxon>
        <taxon>Sphingobacteriia</taxon>
        <taxon>Sphingobacteriales</taxon>
        <taxon>Sphingobacteriaceae</taxon>
        <taxon>Mucilaginibacter</taxon>
    </lineage>
</organism>
<accession>A0A1S9P8X4</accession>
<evidence type="ECO:0000256" key="10">
    <source>
        <dbReference type="ARBA" id="ARBA00044145"/>
    </source>
</evidence>
<keyword evidence="2" id="KW-0548">Nucleotidyltransferase</keyword>
<keyword evidence="9" id="KW-0342">GTP-binding</keyword>